<comment type="subcellular location">
    <subcellularLocation>
        <location evidence="1">Cell membrane</location>
        <topology evidence="1">Multi-pass membrane protein</topology>
    </subcellularLocation>
</comment>
<dbReference type="InterPro" id="IPR010627">
    <property type="entry name" value="Prepilin_pept_A24_N"/>
</dbReference>
<proteinExistence type="inferred from homology"/>
<comment type="caution">
    <text evidence="10">The sequence shown here is derived from an EMBL/GenBank/DDBJ whole genome shotgun (WGS) entry which is preliminary data.</text>
</comment>
<protein>
    <submittedName>
        <fullName evidence="10">Prepilin peptidase</fullName>
    </submittedName>
</protein>
<evidence type="ECO:0000313" key="10">
    <source>
        <dbReference type="EMBL" id="HIS83259.1"/>
    </source>
</evidence>
<dbReference type="Proteomes" id="UP000824139">
    <property type="component" value="Unassembled WGS sequence"/>
</dbReference>
<evidence type="ECO:0000256" key="5">
    <source>
        <dbReference type="ARBA" id="ARBA00022989"/>
    </source>
</evidence>
<evidence type="ECO:0000256" key="3">
    <source>
        <dbReference type="ARBA" id="ARBA00022475"/>
    </source>
</evidence>
<accession>A0A9D1K5C0</accession>
<keyword evidence="4 7" id="KW-0812">Transmembrane</keyword>
<feature type="domain" description="Prepilin peptidase A24 N-terminal" evidence="9">
    <location>
        <begin position="15"/>
        <end position="98"/>
    </location>
</feature>
<dbReference type="InterPro" id="IPR050882">
    <property type="entry name" value="Prepilin_peptidase/N-MTase"/>
</dbReference>
<evidence type="ECO:0000313" key="11">
    <source>
        <dbReference type="Proteomes" id="UP000824139"/>
    </source>
</evidence>
<feature type="transmembrane region" description="Helical" evidence="7">
    <location>
        <begin position="281"/>
        <end position="300"/>
    </location>
</feature>
<feature type="domain" description="Prepilin type IV endopeptidase peptidase" evidence="8">
    <location>
        <begin position="109"/>
        <end position="238"/>
    </location>
</feature>
<feature type="transmembrane region" description="Helical" evidence="7">
    <location>
        <begin position="6"/>
        <end position="29"/>
    </location>
</feature>
<dbReference type="AlphaFoldDB" id="A0A9D1K5C0"/>
<evidence type="ECO:0000256" key="7">
    <source>
        <dbReference type="SAM" id="Phobius"/>
    </source>
</evidence>
<gene>
    <name evidence="10" type="ORF">IAD41_06625</name>
</gene>
<comment type="similarity">
    <text evidence="2">Belongs to the peptidase A24 family.</text>
</comment>
<dbReference type="GO" id="GO:0006465">
    <property type="term" value="P:signal peptide processing"/>
    <property type="evidence" value="ECO:0007669"/>
    <property type="project" value="TreeGrafter"/>
</dbReference>
<dbReference type="PANTHER" id="PTHR30487:SF0">
    <property type="entry name" value="PREPILIN LEADER PEPTIDASE_N-METHYLTRANSFERASE-RELATED"/>
    <property type="match status" value="1"/>
</dbReference>
<evidence type="ECO:0000259" key="8">
    <source>
        <dbReference type="Pfam" id="PF01478"/>
    </source>
</evidence>
<feature type="transmembrane region" description="Helical" evidence="7">
    <location>
        <begin position="312"/>
        <end position="333"/>
    </location>
</feature>
<evidence type="ECO:0000256" key="1">
    <source>
        <dbReference type="ARBA" id="ARBA00004651"/>
    </source>
</evidence>
<reference evidence="10" key="2">
    <citation type="journal article" date="2021" name="PeerJ">
        <title>Extensive microbial diversity within the chicken gut microbiome revealed by metagenomics and culture.</title>
        <authorList>
            <person name="Gilroy R."/>
            <person name="Ravi A."/>
            <person name="Getino M."/>
            <person name="Pursley I."/>
            <person name="Horton D.L."/>
            <person name="Alikhan N.F."/>
            <person name="Baker D."/>
            <person name="Gharbi K."/>
            <person name="Hall N."/>
            <person name="Watson M."/>
            <person name="Adriaenssens E.M."/>
            <person name="Foster-Nyarko E."/>
            <person name="Jarju S."/>
            <person name="Secka A."/>
            <person name="Antonio M."/>
            <person name="Oren A."/>
            <person name="Chaudhuri R.R."/>
            <person name="La Ragione R."/>
            <person name="Hildebrand F."/>
            <person name="Pallen M.J."/>
        </authorList>
    </citation>
    <scope>NUCLEOTIDE SEQUENCE</scope>
    <source>
        <strain evidence="10">CHK152-2994</strain>
    </source>
</reference>
<feature type="transmembrane region" description="Helical" evidence="7">
    <location>
        <begin position="102"/>
        <end position="120"/>
    </location>
</feature>
<evidence type="ECO:0000256" key="2">
    <source>
        <dbReference type="ARBA" id="ARBA00005801"/>
    </source>
</evidence>
<evidence type="ECO:0000256" key="6">
    <source>
        <dbReference type="ARBA" id="ARBA00023136"/>
    </source>
</evidence>
<feature type="transmembrane region" description="Helical" evidence="7">
    <location>
        <begin position="202"/>
        <end position="219"/>
    </location>
</feature>
<dbReference type="Pfam" id="PF06750">
    <property type="entry name" value="A24_N_bact"/>
    <property type="match status" value="1"/>
</dbReference>
<sequence length="334" mass="36269">MESYIVILIAVFIFIIGTVIGSFLNVVALRGLTGESIILPPSKCPHCHNKLKPWHNIPILSYLFLGGKCAFCKEKISVQYPIVELLTGILLIATLLKFSLSITAGFIFIALCTLLVMSVTDIREKVICAGHAWFLIIMGLLYNGILSWNAVNTSLNTKGYFLFTAKNFLHLPITNAIIGLIAGVLIMEILARLGYLFAGKRAFGVGDTYIAAGLGVFFGWHNLLIIIPISIAVQLAFVLPGFLKKLAAKGDNKTIVSLILFLLAAGAFSVCNYSLGLFENIWVLLAASAILFILGLYTCIRIIKGIKEGGDLSVFPFGPAMAIATLILLFLILK</sequence>
<feature type="transmembrane region" description="Helical" evidence="7">
    <location>
        <begin position="132"/>
        <end position="151"/>
    </location>
</feature>
<keyword evidence="6 7" id="KW-0472">Membrane</keyword>
<dbReference type="Gene3D" id="1.20.120.1220">
    <property type="match status" value="1"/>
</dbReference>
<feature type="transmembrane region" description="Helical" evidence="7">
    <location>
        <begin position="255"/>
        <end position="275"/>
    </location>
</feature>
<organism evidence="10 11">
    <name type="scientific">Candidatus Scatenecus faecavium</name>
    <dbReference type="NCBI Taxonomy" id="2840915"/>
    <lineage>
        <taxon>Bacteria</taxon>
        <taxon>Candidatus Scatenecus</taxon>
    </lineage>
</organism>
<keyword evidence="5 7" id="KW-1133">Transmembrane helix</keyword>
<name>A0A9D1K5C0_9BACT</name>
<dbReference type="EMBL" id="DVJO01000146">
    <property type="protein sequence ID" value="HIS83259.1"/>
    <property type="molecule type" value="Genomic_DNA"/>
</dbReference>
<evidence type="ECO:0000256" key="4">
    <source>
        <dbReference type="ARBA" id="ARBA00022692"/>
    </source>
</evidence>
<dbReference type="InterPro" id="IPR000045">
    <property type="entry name" value="Prepilin_IV_endopep_pep"/>
</dbReference>
<feature type="transmembrane region" description="Helical" evidence="7">
    <location>
        <begin position="225"/>
        <end position="243"/>
    </location>
</feature>
<reference evidence="10" key="1">
    <citation type="submission" date="2020-10" db="EMBL/GenBank/DDBJ databases">
        <authorList>
            <person name="Gilroy R."/>
        </authorList>
    </citation>
    <scope>NUCLEOTIDE SEQUENCE</scope>
    <source>
        <strain evidence="10">CHK152-2994</strain>
    </source>
</reference>
<dbReference type="Pfam" id="PF01478">
    <property type="entry name" value="Peptidase_A24"/>
    <property type="match status" value="1"/>
</dbReference>
<dbReference type="GO" id="GO:0004190">
    <property type="term" value="F:aspartic-type endopeptidase activity"/>
    <property type="evidence" value="ECO:0007669"/>
    <property type="project" value="InterPro"/>
</dbReference>
<feature type="transmembrane region" description="Helical" evidence="7">
    <location>
        <begin position="171"/>
        <end position="190"/>
    </location>
</feature>
<dbReference type="PANTHER" id="PTHR30487">
    <property type="entry name" value="TYPE 4 PREPILIN-LIKE PROTEINS LEADER PEPTIDE-PROCESSING ENZYME"/>
    <property type="match status" value="1"/>
</dbReference>
<feature type="transmembrane region" description="Helical" evidence="7">
    <location>
        <begin position="78"/>
        <end position="96"/>
    </location>
</feature>
<keyword evidence="3" id="KW-1003">Cell membrane</keyword>
<dbReference type="GO" id="GO:0005886">
    <property type="term" value="C:plasma membrane"/>
    <property type="evidence" value="ECO:0007669"/>
    <property type="project" value="UniProtKB-SubCell"/>
</dbReference>
<evidence type="ECO:0000259" key="9">
    <source>
        <dbReference type="Pfam" id="PF06750"/>
    </source>
</evidence>